<dbReference type="Gene3D" id="3.40.50.360">
    <property type="match status" value="1"/>
</dbReference>
<accession>A0A3G1KND7</accession>
<dbReference type="Proteomes" id="UP000323521">
    <property type="component" value="Chromosome"/>
</dbReference>
<keyword evidence="1" id="KW-0285">Flavoprotein</keyword>
<dbReference type="PANTHER" id="PTHR43278">
    <property type="entry name" value="NAD(P)H-DEPENDENT FMN-CONTAINING OXIDOREDUCTASE YWQN-RELATED"/>
    <property type="match status" value="1"/>
</dbReference>
<reference evidence="4 5" key="1">
    <citation type="submission" date="2016-10" db="EMBL/GenBank/DDBJ databases">
        <title>Complete Genome Sequence of Peptococcaceae strain DCMF.</title>
        <authorList>
            <person name="Edwards R.J."/>
            <person name="Holland S.I."/>
            <person name="Deshpande N.P."/>
            <person name="Wong Y.K."/>
            <person name="Ertan H."/>
            <person name="Manefield M."/>
            <person name="Russell T.L."/>
            <person name="Lee M.J."/>
        </authorList>
    </citation>
    <scope>NUCLEOTIDE SEQUENCE [LARGE SCALE GENOMIC DNA]</scope>
    <source>
        <strain evidence="4 5">DCMF</strain>
    </source>
</reference>
<dbReference type="OrthoDB" id="6398207at2"/>
<dbReference type="AlphaFoldDB" id="A0A3G1KND7"/>
<evidence type="ECO:0000313" key="4">
    <source>
        <dbReference type="EMBL" id="ATW23625.1"/>
    </source>
</evidence>
<dbReference type="RefSeq" id="WP_148132774.1">
    <property type="nucleotide sequence ID" value="NZ_CP017634.1"/>
</dbReference>
<proteinExistence type="predicted"/>
<dbReference type="SUPFAM" id="SSF52218">
    <property type="entry name" value="Flavoproteins"/>
    <property type="match status" value="1"/>
</dbReference>
<dbReference type="PANTHER" id="PTHR43278:SF2">
    <property type="entry name" value="IRON-SULFUR FLAVOPROTEIN"/>
    <property type="match status" value="1"/>
</dbReference>
<evidence type="ECO:0000259" key="3">
    <source>
        <dbReference type="Pfam" id="PF03358"/>
    </source>
</evidence>
<dbReference type="GO" id="GO:0016491">
    <property type="term" value="F:oxidoreductase activity"/>
    <property type="evidence" value="ECO:0007669"/>
    <property type="project" value="InterPro"/>
</dbReference>
<dbReference type="InterPro" id="IPR005025">
    <property type="entry name" value="FMN_Rdtase-like_dom"/>
</dbReference>
<organism evidence="4 5">
    <name type="scientific">Formimonas warabiya</name>
    <dbReference type="NCBI Taxonomy" id="1761012"/>
    <lineage>
        <taxon>Bacteria</taxon>
        <taxon>Bacillati</taxon>
        <taxon>Bacillota</taxon>
        <taxon>Clostridia</taxon>
        <taxon>Eubacteriales</taxon>
        <taxon>Peptococcaceae</taxon>
        <taxon>Candidatus Formimonas</taxon>
    </lineage>
</organism>
<dbReference type="EMBL" id="CP017634">
    <property type="protein sequence ID" value="ATW23625.1"/>
    <property type="molecule type" value="Genomic_DNA"/>
</dbReference>
<feature type="domain" description="NADPH-dependent FMN reductase-like" evidence="3">
    <location>
        <begin position="1"/>
        <end position="133"/>
    </location>
</feature>
<protein>
    <recommendedName>
        <fullName evidence="3">NADPH-dependent FMN reductase-like domain-containing protein</fullName>
    </recommendedName>
</protein>
<gene>
    <name evidence="4" type="ORF">DCMF_01355</name>
</gene>
<name>A0A3G1KND7_FORW1</name>
<dbReference type="InterPro" id="IPR051796">
    <property type="entry name" value="ISF_SsuE-like"/>
</dbReference>
<dbReference type="InterPro" id="IPR029039">
    <property type="entry name" value="Flavoprotein-like_sf"/>
</dbReference>
<keyword evidence="2" id="KW-0288">FMN</keyword>
<evidence type="ECO:0000256" key="1">
    <source>
        <dbReference type="ARBA" id="ARBA00022630"/>
    </source>
</evidence>
<keyword evidence="5" id="KW-1185">Reference proteome</keyword>
<evidence type="ECO:0000256" key="2">
    <source>
        <dbReference type="ARBA" id="ARBA00022643"/>
    </source>
</evidence>
<dbReference type="KEGG" id="fwa:DCMF_01355"/>
<dbReference type="Pfam" id="PF03358">
    <property type="entry name" value="FMN_red"/>
    <property type="match status" value="1"/>
</dbReference>
<evidence type="ECO:0000313" key="5">
    <source>
        <dbReference type="Proteomes" id="UP000323521"/>
    </source>
</evidence>
<sequence length="181" mass="19943">MKVLAIQGSPRKNGNTAALLKCYLQGLVKNHQAEVKTIEVAEKNIQSCKGCQGCKSSPGDCVIKDDMAEIYPGILEADVLVLASPIYWWNITSQAKQFVDRFYALNSGDNFKGKKFVLLMTYGGEEPNSGAEIIKNMFHDICDYLKMDFAQAYGVCTGEVSVQDNPHVQDDVHNLGAAFKL</sequence>